<dbReference type="Pfam" id="PF04610">
    <property type="entry name" value="TrbL"/>
    <property type="match status" value="1"/>
</dbReference>
<protein>
    <recommendedName>
        <fullName evidence="7">P-type conjugative transfer protein TrbL</fullName>
    </recommendedName>
</protein>
<proteinExistence type="predicted"/>
<name>U7V1W6_9FUSO</name>
<dbReference type="eggNOG" id="COG3846">
    <property type="taxonomic scope" value="Bacteria"/>
</dbReference>
<feature type="transmembrane region" description="Helical" evidence="4">
    <location>
        <begin position="191"/>
        <end position="209"/>
    </location>
</feature>
<accession>U7V1W6</accession>
<keyword evidence="3 4" id="KW-0472">Membrane</keyword>
<evidence type="ECO:0000256" key="2">
    <source>
        <dbReference type="ARBA" id="ARBA00022989"/>
    </source>
</evidence>
<feature type="transmembrane region" description="Helical" evidence="4">
    <location>
        <begin position="145"/>
        <end position="171"/>
    </location>
</feature>
<dbReference type="AlphaFoldDB" id="U7V1W6"/>
<gene>
    <name evidence="5" type="ORF">HMPREF0202_02776</name>
</gene>
<evidence type="ECO:0008006" key="7">
    <source>
        <dbReference type="Google" id="ProtNLM"/>
    </source>
</evidence>
<dbReference type="HOGENOM" id="CLU_784717_0_0_0"/>
<evidence type="ECO:0000313" key="6">
    <source>
        <dbReference type="Proteomes" id="UP000017081"/>
    </source>
</evidence>
<evidence type="ECO:0000313" key="5">
    <source>
        <dbReference type="EMBL" id="ERT65580.1"/>
    </source>
</evidence>
<dbReference type="GO" id="GO:0030255">
    <property type="term" value="P:protein secretion by the type IV secretion system"/>
    <property type="evidence" value="ECO:0007669"/>
    <property type="project" value="InterPro"/>
</dbReference>
<feature type="transmembrane region" description="Helical" evidence="4">
    <location>
        <begin position="113"/>
        <end position="139"/>
    </location>
</feature>
<sequence length="304" mass="33110">MVIGEFKNLSTSIINNLTPTVKSMLYIFLMLDLTLSMLFNEDDGMGIFITLMKKILLYGFFIWLITKYGYIIKTILDGFIQLGNLASIGVASKSLETSPGVVFSLVMSKITPIFLTVSAGALAMDLALIESLPITLFLLGSSLGIVAGLIALEIVIIFIKFYLTTALAFVLMPFGVFSKTREVATKGLHSLLSQGVEIMVAVIIINFFNRYIENFLMLDSIDDKNPIGLINNLVIVIFFFLLITRIPIIVSTLLTGSISNLSLTDSGIRNASGNLNRGNIGKAGSEIKNMGEKVYSAYKKATGG</sequence>
<keyword evidence="1 4" id="KW-0812">Transmembrane</keyword>
<dbReference type="STRING" id="1319815.HMPREF0202_02776"/>
<keyword evidence="6" id="KW-1185">Reference proteome</keyword>
<reference evidence="5 6" key="1">
    <citation type="submission" date="2013-08" db="EMBL/GenBank/DDBJ databases">
        <authorList>
            <person name="Weinstock G."/>
            <person name="Sodergren E."/>
            <person name="Wylie T."/>
            <person name="Fulton L."/>
            <person name="Fulton R."/>
            <person name="Fronick C."/>
            <person name="O'Laughlin M."/>
            <person name="Godfrey J."/>
            <person name="Miner T."/>
            <person name="Herter B."/>
            <person name="Appelbaum E."/>
            <person name="Cordes M."/>
            <person name="Lek S."/>
            <person name="Wollam A."/>
            <person name="Pepin K.H."/>
            <person name="Palsikar V.B."/>
            <person name="Mitreva M."/>
            <person name="Wilson R.K."/>
        </authorList>
    </citation>
    <scope>NUCLEOTIDE SEQUENCE [LARGE SCALE GENOMIC DNA]</scope>
    <source>
        <strain evidence="5 6">ATCC BAA-474</strain>
    </source>
</reference>
<feature type="transmembrane region" description="Helical" evidence="4">
    <location>
        <begin position="229"/>
        <end position="254"/>
    </location>
</feature>
<dbReference type="InterPro" id="IPR007688">
    <property type="entry name" value="Conjugal_tfr_TrbL/VirB6"/>
</dbReference>
<dbReference type="EMBL" id="AXZF01000166">
    <property type="protein sequence ID" value="ERT65580.1"/>
    <property type="molecule type" value="Genomic_DNA"/>
</dbReference>
<comment type="caution">
    <text evidence="5">The sequence shown here is derived from an EMBL/GenBank/DDBJ whole genome shotgun (WGS) entry which is preliminary data.</text>
</comment>
<keyword evidence="2 4" id="KW-1133">Transmembrane helix</keyword>
<evidence type="ECO:0000256" key="4">
    <source>
        <dbReference type="SAM" id="Phobius"/>
    </source>
</evidence>
<organism evidence="5 6">
    <name type="scientific">Cetobacterium somerae ATCC BAA-474</name>
    <dbReference type="NCBI Taxonomy" id="1319815"/>
    <lineage>
        <taxon>Bacteria</taxon>
        <taxon>Fusobacteriati</taxon>
        <taxon>Fusobacteriota</taxon>
        <taxon>Fusobacteriia</taxon>
        <taxon>Fusobacteriales</taxon>
        <taxon>Fusobacteriaceae</taxon>
        <taxon>Cetobacterium</taxon>
    </lineage>
</organism>
<feature type="transmembrane region" description="Helical" evidence="4">
    <location>
        <begin position="21"/>
        <end position="39"/>
    </location>
</feature>
<evidence type="ECO:0000256" key="3">
    <source>
        <dbReference type="ARBA" id="ARBA00023136"/>
    </source>
</evidence>
<feature type="transmembrane region" description="Helical" evidence="4">
    <location>
        <begin position="45"/>
        <end position="65"/>
    </location>
</feature>
<evidence type="ECO:0000256" key="1">
    <source>
        <dbReference type="ARBA" id="ARBA00022692"/>
    </source>
</evidence>
<dbReference type="Proteomes" id="UP000017081">
    <property type="component" value="Unassembled WGS sequence"/>
</dbReference>